<keyword evidence="1" id="KW-0812">Transmembrane</keyword>
<gene>
    <name evidence="2" type="ORF">SDC9_13668</name>
</gene>
<dbReference type="InterPro" id="IPR015001">
    <property type="entry name" value="DUF1850"/>
</dbReference>
<accession>A0A644TM60</accession>
<dbReference type="EMBL" id="VSSQ01000039">
    <property type="protein sequence ID" value="MPL67964.1"/>
    <property type="molecule type" value="Genomic_DNA"/>
</dbReference>
<dbReference type="Pfam" id="PF08905">
    <property type="entry name" value="DUF1850"/>
    <property type="match status" value="1"/>
</dbReference>
<sequence>MNKCRVLDGTRHLLIIMVKWLKHRTVIVFTVCCSVALLLLVYWCFLPLRIIVESEGGTCLVLPTYVGDTFSLRFTHSVHKTPVWENFVVEGVGQLTLVSTEYQSYGVGMPSLPSEGTFIQQGDRFVLINLNRHFSQIPVRVGPEAKLCFVQREQEYPLYEWLEHGTLIHVRSDYDYLWFLPR</sequence>
<name>A0A644TM60_9ZZZZ</name>
<evidence type="ECO:0000256" key="1">
    <source>
        <dbReference type="SAM" id="Phobius"/>
    </source>
</evidence>
<keyword evidence="1" id="KW-0472">Membrane</keyword>
<organism evidence="2">
    <name type="scientific">bioreactor metagenome</name>
    <dbReference type="NCBI Taxonomy" id="1076179"/>
    <lineage>
        <taxon>unclassified sequences</taxon>
        <taxon>metagenomes</taxon>
        <taxon>ecological metagenomes</taxon>
    </lineage>
</organism>
<comment type="caution">
    <text evidence="2">The sequence shown here is derived from an EMBL/GenBank/DDBJ whole genome shotgun (WGS) entry which is preliminary data.</text>
</comment>
<evidence type="ECO:0000313" key="2">
    <source>
        <dbReference type="EMBL" id="MPL67964.1"/>
    </source>
</evidence>
<feature type="transmembrane region" description="Helical" evidence="1">
    <location>
        <begin position="21"/>
        <end position="43"/>
    </location>
</feature>
<reference evidence="2" key="1">
    <citation type="submission" date="2019-08" db="EMBL/GenBank/DDBJ databases">
        <authorList>
            <person name="Kucharzyk K."/>
            <person name="Murdoch R.W."/>
            <person name="Higgins S."/>
            <person name="Loffler F."/>
        </authorList>
    </citation>
    <scope>NUCLEOTIDE SEQUENCE</scope>
</reference>
<dbReference type="AlphaFoldDB" id="A0A644TM60"/>
<keyword evidence="1" id="KW-1133">Transmembrane helix</keyword>
<protein>
    <recommendedName>
        <fullName evidence="3">DUF1850 domain-containing protein</fullName>
    </recommendedName>
</protein>
<proteinExistence type="predicted"/>
<evidence type="ECO:0008006" key="3">
    <source>
        <dbReference type="Google" id="ProtNLM"/>
    </source>
</evidence>